<dbReference type="PANTHER" id="PTHR40266:SF2">
    <property type="entry name" value="TOXIN HIGB-1"/>
    <property type="match status" value="1"/>
</dbReference>
<name>E1YB42_9BACT</name>
<dbReference type="InterPro" id="IPR035093">
    <property type="entry name" value="RelE/ParE_toxin_dom_sf"/>
</dbReference>
<dbReference type="Gene3D" id="3.30.2310.20">
    <property type="entry name" value="RelE-like"/>
    <property type="match status" value="1"/>
</dbReference>
<organism evidence="1">
    <name type="scientific">uncultured Desulfobacterium sp</name>
    <dbReference type="NCBI Taxonomy" id="201089"/>
    <lineage>
        <taxon>Bacteria</taxon>
        <taxon>Pseudomonadati</taxon>
        <taxon>Thermodesulfobacteriota</taxon>
        <taxon>Desulfobacteria</taxon>
        <taxon>Desulfobacterales</taxon>
        <taxon>Desulfobacteriaceae</taxon>
        <taxon>Desulfobacterium</taxon>
        <taxon>environmental samples</taxon>
    </lineage>
</organism>
<evidence type="ECO:0008006" key="2">
    <source>
        <dbReference type="Google" id="ProtNLM"/>
    </source>
</evidence>
<dbReference type="InterPro" id="IPR007711">
    <property type="entry name" value="HigB-1"/>
</dbReference>
<proteinExistence type="predicted"/>
<reference evidence="1" key="1">
    <citation type="journal article" date="2011" name="Environ. Microbiol.">
        <title>Genomic insights into the metabolic potential of the polycyclic aromatic hydrocarbon degrading sulfate-reducing Deltaproteobacterium N47.</title>
        <authorList>
            <person name="Bergmann F."/>
            <person name="Selesi D."/>
            <person name="Weinmaier T."/>
            <person name="Tischler P."/>
            <person name="Rattei T."/>
            <person name="Meckenstock R.U."/>
        </authorList>
    </citation>
    <scope>NUCLEOTIDE SEQUENCE</scope>
</reference>
<dbReference type="SUPFAM" id="SSF143011">
    <property type="entry name" value="RelE-like"/>
    <property type="match status" value="1"/>
</dbReference>
<dbReference type="AlphaFoldDB" id="E1YB42"/>
<accession>E1YB42</accession>
<gene>
    <name evidence="1" type="ORF">N47_C19410</name>
</gene>
<protein>
    <recommendedName>
        <fullName evidence="2">Peptidase</fullName>
    </recommendedName>
</protein>
<evidence type="ECO:0000313" key="1">
    <source>
        <dbReference type="EMBL" id="CBX27883.1"/>
    </source>
</evidence>
<sequence>MIKSFKHKGLEEFFYTGSKRGIKPEHSNRLERILDRLNAASEIKDMNYPGSFLHHLSGDKKGFHAVKVSGNWRVFFQFIDGDAYIVDYDDYH</sequence>
<dbReference type="PANTHER" id="PTHR40266">
    <property type="entry name" value="TOXIN HIGB-1"/>
    <property type="match status" value="1"/>
</dbReference>
<dbReference type="EMBL" id="FR695867">
    <property type="protein sequence ID" value="CBX27883.1"/>
    <property type="molecule type" value="Genomic_DNA"/>
</dbReference>
<dbReference type="Pfam" id="PF05015">
    <property type="entry name" value="HigB-like_toxin"/>
    <property type="match status" value="1"/>
</dbReference>